<protein>
    <recommendedName>
        <fullName evidence="15">Trichome birefringence-like N-terminal domain-containing protein</fullName>
    </recommendedName>
</protein>
<sequence length="566" mass="65181">MKKLKTYYLHLRHPTTIERKWIFPLAIGSIVSLFLLFLTTLTSPDGTPLLPLYRYYSSYSAANVFVESKLKPLPISTVPPPPRFAYLVSGSAGDGNMLKRTLQALYHPNNQYVVHLDAESSPEERLDLHNFVTNHPIFIQFKNIFGYTDREELKKKWLGFSILLVGLAFRLLFSRSDVISEVQETPFVQKTLFSPPPVSFSLPEIADQNGPEEQAGMCNLFIGDWIPDPAGPVYTNETCKFIEDHQNCMKNGRPDNGYLYWRWNPQNCKLPRFNPLKFLQFMRNKTWALIGDSISRNHVQSFLCVLSKVEEAVEVYHDKEYRSRRWLFPSYNFTISVIWSPFLAKADIFEDYNGVSTAEIELHIDKLDTSWTDQFKDFDYMIFASGEWYVKTAIYYENDTVLGCHNCPKKNFTELGFNFAYHKVLGNVFNYILSSNHKGVIFFRTATPVHFENGEWFSGGNCKRTKPVKEGNFSLSEVNKILHEIELEEIGKATAKASEKGLNLKLFDVTSLSLMRPDGHPGPYRHFQPFAKDKNAKVINDCLHWCLPGPIDAWNDMLMEMVLNGQ</sequence>
<organism evidence="13 14">
    <name type="scientific">Solanum tuberosum</name>
    <name type="common">Potato</name>
    <dbReference type="NCBI Taxonomy" id="4113"/>
    <lineage>
        <taxon>Eukaryota</taxon>
        <taxon>Viridiplantae</taxon>
        <taxon>Streptophyta</taxon>
        <taxon>Embryophyta</taxon>
        <taxon>Tracheophyta</taxon>
        <taxon>Spermatophyta</taxon>
        <taxon>Magnoliopsida</taxon>
        <taxon>eudicotyledons</taxon>
        <taxon>Gunneridae</taxon>
        <taxon>Pentapetalae</taxon>
        <taxon>asterids</taxon>
        <taxon>lamiids</taxon>
        <taxon>Solanales</taxon>
        <taxon>Solanaceae</taxon>
        <taxon>Solanoideae</taxon>
        <taxon>Solaneae</taxon>
        <taxon>Solanum</taxon>
    </lineage>
</organism>
<evidence type="ECO:0000313" key="13">
    <source>
        <dbReference type="EMBL" id="KAH0750414.1"/>
    </source>
</evidence>
<keyword evidence="8 10" id="KW-0472">Membrane</keyword>
<evidence type="ECO:0000256" key="4">
    <source>
        <dbReference type="ARBA" id="ARBA00022679"/>
    </source>
</evidence>
<feature type="transmembrane region" description="Helical" evidence="10">
    <location>
        <begin position="21"/>
        <end position="41"/>
    </location>
</feature>
<evidence type="ECO:0000259" key="11">
    <source>
        <dbReference type="Pfam" id="PF13839"/>
    </source>
</evidence>
<feature type="domain" description="Trichome birefringence-like C-terminal" evidence="11">
    <location>
        <begin position="270"/>
        <end position="561"/>
    </location>
</feature>
<keyword evidence="6" id="KW-0735">Signal-anchor</keyword>
<gene>
    <name evidence="13" type="ORF">KY290_029646</name>
</gene>
<name>A0ABQ7UN06_SOLTU</name>
<dbReference type="Pfam" id="PF14416">
    <property type="entry name" value="PMR5N"/>
    <property type="match status" value="1"/>
</dbReference>
<evidence type="ECO:0000256" key="7">
    <source>
        <dbReference type="ARBA" id="ARBA00022989"/>
    </source>
</evidence>
<dbReference type="EMBL" id="JAIVGD010000019">
    <property type="protein sequence ID" value="KAH0750414.1"/>
    <property type="molecule type" value="Genomic_DNA"/>
</dbReference>
<evidence type="ECO:0000256" key="5">
    <source>
        <dbReference type="ARBA" id="ARBA00022692"/>
    </source>
</evidence>
<comment type="similarity">
    <text evidence="2">Belongs to the PC-esterase family. TBL subfamily.</text>
</comment>
<comment type="caution">
    <text evidence="13">The sequence shown here is derived from an EMBL/GenBank/DDBJ whole genome shotgun (WGS) entry which is preliminary data.</text>
</comment>
<feature type="domain" description="Trichome birefringence-like N-terminal" evidence="12">
    <location>
        <begin position="218"/>
        <end position="269"/>
    </location>
</feature>
<keyword evidence="14" id="KW-1185">Reference proteome</keyword>
<dbReference type="PANTHER" id="PTHR32285:SF219">
    <property type="entry name" value="PROTEIN TRICHOME BIREFRINGENCE-LIKE 24"/>
    <property type="match status" value="1"/>
</dbReference>
<dbReference type="Pfam" id="PF02485">
    <property type="entry name" value="Branch"/>
    <property type="match status" value="1"/>
</dbReference>
<dbReference type="Pfam" id="PF13839">
    <property type="entry name" value="PC-Esterase"/>
    <property type="match status" value="1"/>
</dbReference>
<keyword evidence="9" id="KW-0325">Glycoprotein</keyword>
<comment type="subcellular location">
    <subcellularLocation>
        <location evidence="1">Membrane</location>
        <topology evidence="1">Single-pass type II membrane protein</topology>
    </subcellularLocation>
</comment>
<evidence type="ECO:0000256" key="6">
    <source>
        <dbReference type="ARBA" id="ARBA00022968"/>
    </source>
</evidence>
<evidence type="ECO:0000259" key="12">
    <source>
        <dbReference type="Pfam" id="PF14416"/>
    </source>
</evidence>
<proteinExistence type="inferred from homology"/>
<evidence type="ECO:0000256" key="2">
    <source>
        <dbReference type="ARBA" id="ARBA00007727"/>
    </source>
</evidence>
<dbReference type="InterPro" id="IPR003406">
    <property type="entry name" value="Glyco_trans_14"/>
</dbReference>
<keyword evidence="4" id="KW-0808">Transferase</keyword>
<evidence type="ECO:0000256" key="3">
    <source>
        <dbReference type="ARBA" id="ARBA00022676"/>
    </source>
</evidence>
<keyword evidence="5 10" id="KW-0812">Transmembrane</keyword>
<dbReference type="PANTHER" id="PTHR32285">
    <property type="entry name" value="PROTEIN TRICHOME BIREFRINGENCE-LIKE 9-RELATED"/>
    <property type="match status" value="1"/>
</dbReference>
<evidence type="ECO:0008006" key="15">
    <source>
        <dbReference type="Google" id="ProtNLM"/>
    </source>
</evidence>
<keyword evidence="3" id="KW-0328">Glycosyltransferase</keyword>
<evidence type="ECO:0000313" key="14">
    <source>
        <dbReference type="Proteomes" id="UP000826656"/>
    </source>
</evidence>
<reference evidence="13 14" key="1">
    <citation type="journal article" date="2021" name="bioRxiv">
        <title>Chromosome-scale and haplotype-resolved genome assembly of a tetraploid potato cultivar.</title>
        <authorList>
            <person name="Sun H."/>
            <person name="Jiao W.-B."/>
            <person name="Krause K."/>
            <person name="Campoy J.A."/>
            <person name="Goel M."/>
            <person name="Folz-Donahue K."/>
            <person name="Kukat C."/>
            <person name="Huettel B."/>
            <person name="Schneeberger K."/>
        </authorList>
    </citation>
    <scope>NUCLEOTIDE SEQUENCE [LARGE SCALE GENOMIC DNA]</scope>
    <source>
        <strain evidence="13">SolTubOtavaFocal</strain>
        <tissue evidence="13">Leaves</tissue>
    </source>
</reference>
<dbReference type="InterPro" id="IPR026057">
    <property type="entry name" value="TBL_C"/>
</dbReference>
<evidence type="ECO:0000256" key="10">
    <source>
        <dbReference type="SAM" id="Phobius"/>
    </source>
</evidence>
<dbReference type="Proteomes" id="UP000826656">
    <property type="component" value="Unassembled WGS sequence"/>
</dbReference>
<keyword evidence="7 10" id="KW-1133">Transmembrane helix</keyword>
<evidence type="ECO:0000256" key="8">
    <source>
        <dbReference type="ARBA" id="ARBA00023136"/>
    </source>
</evidence>
<evidence type="ECO:0000256" key="1">
    <source>
        <dbReference type="ARBA" id="ARBA00004606"/>
    </source>
</evidence>
<dbReference type="InterPro" id="IPR029962">
    <property type="entry name" value="TBL"/>
</dbReference>
<dbReference type="InterPro" id="IPR025846">
    <property type="entry name" value="TBL_N"/>
</dbReference>
<accession>A0ABQ7UN06</accession>
<evidence type="ECO:0000256" key="9">
    <source>
        <dbReference type="ARBA" id="ARBA00023180"/>
    </source>
</evidence>